<sequence>MCRCSATPQWRTGRGRRKARWMDCSEEAGMRRLPLMVGVIVGVMLAVGCHDRRAGVRTLLGDGVEQWGQKLPYDHWEFNFFTRKICRHW</sequence>
<dbReference type="HOGENOM" id="CLU_188992_0_0_6"/>
<dbReference type="KEGG" id="eck:EC55989_3263"/>
<dbReference type="EMBL" id="CU928145">
    <property type="protein sequence ID" value="CAU99274.1"/>
    <property type="molecule type" value="Genomic_DNA"/>
</dbReference>
<gene>
    <name evidence="1" type="ordered locus">EC55989_3263</name>
</gene>
<proteinExistence type="predicted"/>
<evidence type="ECO:0000313" key="2">
    <source>
        <dbReference type="Proteomes" id="UP000000746"/>
    </source>
</evidence>
<organism evidence="1 2">
    <name type="scientific">Escherichia coli (strain 55989 / EAEC)</name>
    <dbReference type="NCBI Taxonomy" id="585055"/>
    <lineage>
        <taxon>Bacteria</taxon>
        <taxon>Pseudomonadati</taxon>
        <taxon>Pseudomonadota</taxon>
        <taxon>Gammaproteobacteria</taxon>
        <taxon>Enterobacterales</taxon>
        <taxon>Enterobacteriaceae</taxon>
        <taxon>Escherichia</taxon>
    </lineage>
</organism>
<reference evidence="2" key="1">
    <citation type="journal article" date="2009" name="PLoS Genet.">
        <title>Organised genome dynamics in the Escherichia coli species results in highly diverse adaptive paths.</title>
        <authorList>
            <person name="Touchon M."/>
            <person name="Hoede C."/>
            <person name="Tenaillon O."/>
            <person name="Barbe V."/>
            <person name="Baeriswyl S."/>
            <person name="Bidet P."/>
            <person name="Bingen E."/>
            <person name="Bonacorsi S."/>
            <person name="Bouchier C."/>
            <person name="Bouvet O."/>
            <person name="Calteau A."/>
            <person name="Chiapello H."/>
            <person name="Clermont O."/>
            <person name="Cruveiller S."/>
            <person name="Danchin A."/>
            <person name="Diard M."/>
            <person name="Dossat C."/>
            <person name="Karoui M.E."/>
            <person name="Frapy E."/>
            <person name="Garry L."/>
            <person name="Ghigo J.M."/>
            <person name="Gilles A.M."/>
            <person name="Johnson J."/>
            <person name="Le Bouguenec C."/>
            <person name="Lescat M."/>
            <person name="Mangenot S."/>
            <person name="Martinez-Jehanne V."/>
            <person name="Matic I."/>
            <person name="Nassif X."/>
            <person name="Oztas S."/>
            <person name="Petit M.A."/>
            <person name="Pichon C."/>
            <person name="Rouy Z."/>
            <person name="Ruf C.S."/>
            <person name="Schneider D."/>
            <person name="Tourret J."/>
            <person name="Vacherie B."/>
            <person name="Vallenet D."/>
            <person name="Medigue C."/>
            <person name="Rocha E.P.C."/>
            <person name="Denamur E."/>
        </authorList>
    </citation>
    <scope>NUCLEOTIDE SEQUENCE [LARGE SCALE GENOMIC DNA]</scope>
    <source>
        <strain evidence="2">55989 / EAEC</strain>
    </source>
</reference>
<keyword evidence="2" id="KW-1185">Reference proteome</keyword>
<dbReference type="AlphaFoldDB" id="B7LFM8"/>
<evidence type="ECO:0000313" key="1">
    <source>
        <dbReference type="EMBL" id="CAU99274.1"/>
    </source>
</evidence>
<accession>B7LFM8</accession>
<name>B7LFM8_ECO55</name>
<protein>
    <submittedName>
        <fullName evidence="1">Uncharacterized protein</fullName>
    </submittedName>
</protein>
<dbReference type="Proteomes" id="UP000000746">
    <property type="component" value="Chromosome"/>
</dbReference>